<comment type="caution">
    <text evidence="2">The sequence shown here is derived from an EMBL/GenBank/DDBJ whole genome shotgun (WGS) entry which is preliminary data.</text>
</comment>
<keyword evidence="2" id="KW-0223">Dioxygenase</keyword>
<accession>A0ABX1P2H7</accession>
<dbReference type="SUPFAM" id="SSF51197">
    <property type="entry name" value="Clavaminate synthase-like"/>
    <property type="match status" value="1"/>
</dbReference>
<dbReference type="Proteomes" id="UP000718564">
    <property type="component" value="Unassembled WGS sequence"/>
</dbReference>
<dbReference type="PROSITE" id="PS51471">
    <property type="entry name" value="FE2OG_OXY"/>
    <property type="match status" value="1"/>
</dbReference>
<protein>
    <submittedName>
        <fullName evidence="2">Alpha-ketoglutarate-dependent dioxygenase AlkB</fullName>
    </submittedName>
</protein>
<evidence type="ECO:0000313" key="2">
    <source>
        <dbReference type="EMBL" id="NMG18538.1"/>
    </source>
</evidence>
<proteinExistence type="predicted"/>
<name>A0ABX1P2H7_9CYAN</name>
<gene>
    <name evidence="2" type="ORF">DP116_03375</name>
</gene>
<organism evidence="2 3">
    <name type="scientific">Brasilonema bromeliae SPC951</name>
    <dbReference type="NCBI Taxonomy" id="385972"/>
    <lineage>
        <taxon>Bacteria</taxon>
        <taxon>Bacillati</taxon>
        <taxon>Cyanobacteriota</taxon>
        <taxon>Cyanophyceae</taxon>
        <taxon>Nostocales</taxon>
        <taxon>Scytonemataceae</taxon>
        <taxon>Brasilonema</taxon>
        <taxon>Bromeliae group (in: Brasilonema)</taxon>
    </lineage>
</organism>
<dbReference type="InterPro" id="IPR032854">
    <property type="entry name" value="ALKBH3"/>
</dbReference>
<evidence type="ECO:0000313" key="3">
    <source>
        <dbReference type="Proteomes" id="UP000718564"/>
    </source>
</evidence>
<dbReference type="EMBL" id="QMEB01000014">
    <property type="protein sequence ID" value="NMG18538.1"/>
    <property type="molecule type" value="Genomic_DNA"/>
</dbReference>
<dbReference type="InterPro" id="IPR037151">
    <property type="entry name" value="AlkB-like_sf"/>
</dbReference>
<reference evidence="2 3" key="1">
    <citation type="submission" date="2018-06" db="EMBL/GenBank/DDBJ databases">
        <title>Comparative genomics of Brasilonema spp. strains.</title>
        <authorList>
            <person name="Alvarenga D.O."/>
            <person name="Fiore M.F."/>
            <person name="Varani A.M."/>
        </authorList>
    </citation>
    <scope>NUCLEOTIDE SEQUENCE [LARGE SCALE GENOMIC DNA]</scope>
    <source>
        <strain evidence="2 3">SPC951</strain>
    </source>
</reference>
<dbReference type="GO" id="GO:0051213">
    <property type="term" value="F:dioxygenase activity"/>
    <property type="evidence" value="ECO:0007669"/>
    <property type="project" value="UniProtKB-KW"/>
</dbReference>
<dbReference type="Pfam" id="PF13532">
    <property type="entry name" value="2OG-FeII_Oxy_2"/>
    <property type="match status" value="1"/>
</dbReference>
<dbReference type="InterPro" id="IPR027450">
    <property type="entry name" value="AlkB-like"/>
</dbReference>
<keyword evidence="3" id="KW-1185">Reference proteome</keyword>
<dbReference type="InterPro" id="IPR005123">
    <property type="entry name" value="Oxoglu/Fe-dep_dioxygenase_dom"/>
</dbReference>
<keyword evidence="2" id="KW-0560">Oxidoreductase</keyword>
<sequence>MLQKNFLQFITIKRIQALSGYKFNFVVGNRYRTGKDSIGWHSDNFSQIGKRPALAQGFGAAIASLSLGSTRKFKLRHKDSGETVDYHLESGSLLIMLPGCQEDWVHAVPKTARPVGGRINWTFRPHVEAILQGRGSAKGFC</sequence>
<evidence type="ECO:0000259" key="1">
    <source>
        <dbReference type="PROSITE" id="PS51471"/>
    </source>
</evidence>
<dbReference type="Gene3D" id="2.60.120.590">
    <property type="entry name" value="Alpha-ketoglutarate-dependent dioxygenase AlkB-like"/>
    <property type="match status" value="1"/>
</dbReference>
<feature type="domain" description="Fe2OG dioxygenase" evidence="1">
    <location>
        <begin position="22"/>
        <end position="127"/>
    </location>
</feature>
<dbReference type="PANTHER" id="PTHR31212:SF4">
    <property type="entry name" value="ALPHA-KETOGLUTARATE-DEPENDENT DIOXYGENASE ALKB HOMOLOG 3"/>
    <property type="match status" value="1"/>
</dbReference>
<dbReference type="PANTHER" id="PTHR31212">
    <property type="entry name" value="ALPHA-KETOGLUTARATE-DEPENDENT DIOXYGENASE ALKB HOMOLOG 3"/>
    <property type="match status" value="1"/>
</dbReference>